<dbReference type="GO" id="GO:0030955">
    <property type="term" value="F:potassium ion binding"/>
    <property type="evidence" value="ECO:0007669"/>
    <property type="project" value="InterPro"/>
</dbReference>
<keyword evidence="12" id="KW-0670">Pyruvate</keyword>
<proteinExistence type="inferred from homology"/>
<evidence type="ECO:0000256" key="11">
    <source>
        <dbReference type="ARBA" id="ARBA00023152"/>
    </source>
</evidence>
<comment type="caution">
    <text evidence="15">The sequence shown here is derived from an EMBL/GenBank/DDBJ whole genome shotgun (WGS) entry which is preliminary data.</text>
</comment>
<keyword evidence="9" id="KW-0067">ATP-binding</keyword>
<dbReference type="SUPFAM" id="SSF51621">
    <property type="entry name" value="Phosphoenolpyruvate/pyruvate domain"/>
    <property type="match status" value="1"/>
</dbReference>
<dbReference type="Gene3D" id="2.40.33.10">
    <property type="entry name" value="PK beta-barrel domain-like"/>
    <property type="match status" value="1"/>
</dbReference>
<dbReference type="EC" id="2.7.1.40" evidence="4 13"/>
<feature type="domain" description="Pyruvate kinase barrel" evidence="14">
    <location>
        <begin position="21"/>
        <end position="299"/>
    </location>
</feature>
<dbReference type="InterPro" id="IPR018209">
    <property type="entry name" value="Pyrv_Knase_AS"/>
</dbReference>
<evidence type="ECO:0000256" key="12">
    <source>
        <dbReference type="ARBA" id="ARBA00023317"/>
    </source>
</evidence>
<evidence type="ECO:0000256" key="5">
    <source>
        <dbReference type="ARBA" id="ARBA00022679"/>
    </source>
</evidence>
<dbReference type="AlphaFoldDB" id="A0AAE0FZV7"/>
<dbReference type="PROSITE" id="PS00110">
    <property type="entry name" value="PYRUVATE_KINASE"/>
    <property type="match status" value="1"/>
</dbReference>
<evidence type="ECO:0000256" key="9">
    <source>
        <dbReference type="ARBA" id="ARBA00022840"/>
    </source>
</evidence>
<comment type="pathway">
    <text evidence="2 13">Carbohydrate degradation; glycolysis; pyruvate from D-glyceraldehyde 3-phosphate: step 5/5.</text>
</comment>
<dbReference type="PANTHER" id="PTHR11817">
    <property type="entry name" value="PYRUVATE KINASE"/>
    <property type="match status" value="1"/>
</dbReference>
<evidence type="ECO:0000313" key="15">
    <source>
        <dbReference type="EMBL" id="KAK3268915.1"/>
    </source>
</evidence>
<evidence type="ECO:0000259" key="14">
    <source>
        <dbReference type="Pfam" id="PF00224"/>
    </source>
</evidence>
<evidence type="ECO:0000256" key="10">
    <source>
        <dbReference type="ARBA" id="ARBA00022842"/>
    </source>
</evidence>
<dbReference type="FunFam" id="2.40.33.10:FF:000001">
    <property type="entry name" value="Pyruvate kinase"/>
    <property type="match status" value="1"/>
</dbReference>
<feature type="non-terminal residue" evidence="15">
    <location>
        <position position="306"/>
    </location>
</feature>
<dbReference type="GO" id="GO:0016301">
    <property type="term" value="F:kinase activity"/>
    <property type="evidence" value="ECO:0007669"/>
    <property type="project" value="UniProtKB-KW"/>
</dbReference>
<keyword evidence="16" id="KW-1185">Reference proteome</keyword>
<protein>
    <recommendedName>
        <fullName evidence="4 13">Pyruvate kinase</fullName>
        <ecNumber evidence="4 13">2.7.1.40</ecNumber>
    </recommendedName>
</protein>
<keyword evidence="6" id="KW-0479">Metal-binding</keyword>
<evidence type="ECO:0000256" key="4">
    <source>
        <dbReference type="ARBA" id="ARBA00012142"/>
    </source>
</evidence>
<dbReference type="GO" id="GO:0004743">
    <property type="term" value="F:pyruvate kinase activity"/>
    <property type="evidence" value="ECO:0007669"/>
    <property type="project" value="UniProtKB-EC"/>
</dbReference>
<comment type="similarity">
    <text evidence="3 13">Belongs to the pyruvate kinase family.</text>
</comment>
<accession>A0AAE0FZV7</accession>
<dbReference type="InterPro" id="IPR001697">
    <property type="entry name" value="Pyr_Knase"/>
</dbReference>
<sequence>MELTVDQLLSEQVPTELLPSRTKVVCTLGPKSCAVPTLEKLLKAGMSVARFNFSHGTHEYHQGVLDALRQAVANTRIMCAVLLDTKGPEIRTGMLKDGKPVLLETGKEVTLTTDYEHLGDSEMFAMSYKSLPVDVFPGNQVLIADGSIVLEVLECNKEAGTVRAKCLNTAMLGERKNANLPGVIVDLPTITEKDADDIVKWGIPNKIDFIAASFVRKGSDLGVIRTVLGDAAKDIKIISKVENQEGLENFDDILRESDGIMSVARCNKAVRCAVQQGSALRGATRQCVARCNQAERCAVQQGRALR</sequence>
<dbReference type="GO" id="GO:0005524">
    <property type="term" value="F:ATP binding"/>
    <property type="evidence" value="ECO:0007669"/>
    <property type="project" value="UniProtKB-KW"/>
</dbReference>
<evidence type="ECO:0000256" key="8">
    <source>
        <dbReference type="ARBA" id="ARBA00022777"/>
    </source>
</evidence>
<name>A0AAE0FZV7_9CHLO</name>
<keyword evidence="10 13" id="KW-0460">Magnesium</keyword>
<keyword evidence="11 13" id="KW-0324">Glycolysis</keyword>
<comment type="cofactor">
    <cofactor evidence="1">
        <name>K(+)</name>
        <dbReference type="ChEBI" id="CHEBI:29103"/>
    </cofactor>
</comment>
<dbReference type="InterPro" id="IPR015806">
    <property type="entry name" value="Pyrv_Knase_insert_dom_sf"/>
</dbReference>
<dbReference type="InterPro" id="IPR015793">
    <property type="entry name" value="Pyrv_Knase_brl"/>
</dbReference>
<evidence type="ECO:0000256" key="6">
    <source>
        <dbReference type="ARBA" id="ARBA00022723"/>
    </source>
</evidence>
<dbReference type="SUPFAM" id="SSF50800">
    <property type="entry name" value="PK beta-barrel domain-like"/>
    <property type="match status" value="1"/>
</dbReference>
<keyword evidence="7" id="KW-0547">Nucleotide-binding</keyword>
<dbReference type="InterPro" id="IPR015813">
    <property type="entry name" value="Pyrv/PenolPyrv_kinase-like_dom"/>
</dbReference>
<evidence type="ECO:0000256" key="3">
    <source>
        <dbReference type="ARBA" id="ARBA00008663"/>
    </source>
</evidence>
<reference evidence="15 16" key="1">
    <citation type="journal article" date="2015" name="Genome Biol. Evol.">
        <title>Comparative Genomics of a Bacterivorous Green Alga Reveals Evolutionary Causalities and Consequences of Phago-Mixotrophic Mode of Nutrition.</title>
        <authorList>
            <person name="Burns J.A."/>
            <person name="Paasch A."/>
            <person name="Narechania A."/>
            <person name="Kim E."/>
        </authorList>
    </citation>
    <scope>NUCLEOTIDE SEQUENCE [LARGE SCALE GENOMIC DNA]</scope>
    <source>
        <strain evidence="15 16">PLY_AMNH</strain>
    </source>
</reference>
<evidence type="ECO:0000256" key="1">
    <source>
        <dbReference type="ARBA" id="ARBA00001958"/>
    </source>
</evidence>
<dbReference type="PRINTS" id="PR01050">
    <property type="entry name" value="PYRUVTKNASE"/>
</dbReference>
<organism evidence="15 16">
    <name type="scientific">Cymbomonas tetramitiformis</name>
    <dbReference type="NCBI Taxonomy" id="36881"/>
    <lineage>
        <taxon>Eukaryota</taxon>
        <taxon>Viridiplantae</taxon>
        <taxon>Chlorophyta</taxon>
        <taxon>Pyramimonadophyceae</taxon>
        <taxon>Pyramimonadales</taxon>
        <taxon>Pyramimonadaceae</taxon>
        <taxon>Cymbomonas</taxon>
    </lineage>
</organism>
<evidence type="ECO:0000313" key="16">
    <source>
        <dbReference type="Proteomes" id="UP001190700"/>
    </source>
</evidence>
<dbReference type="Gene3D" id="3.20.20.60">
    <property type="entry name" value="Phosphoenolpyruvate-binding domains"/>
    <property type="match status" value="1"/>
</dbReference>
<dbReference type="EMBL" id="LGRX02011477">
    <property type="protein sequence ID" value="KAK3268915.1"/>
    <property type="molecule type" value="Genomic_DNA"/>
</dbReference>
<dbReference type="InterPro" id="IPR040442">
    <property type="entry name" value="Pyrv_kinase-like_dom_sf"/>
</dbReference>
<dbReference type="Pfam" id="PF00224">
    <property type="entry name" value="PK"/>
    <property type="match status" value="1"/>
</dbReference>
<keyword evidence="8 13" id="KW-0418">Kinase</keyword>
<gene>
    <name evidence="15" type="ORF">CYMTET_22607</name>
</gene>
<dbReference type="InterPro" id="IPR011037">
    <property type="entry name" value="Pyrv_Knase-like_insert_dom_sf"/>
</dbReference>
<keyword evidence="5 13" id="KW-0808">Transferase</keyword>
<evidence type="ECO:0000256" key="13">
    <source>
        <dbReference type="RuleBase" id="RU000504"/>
    </source>
</evidence>
<dbReference type="Proteomes" id="UP001190700">
    <property type="component" value="Unassembled WGS sequence"/>
</dbReference>
<evidence type="ECO:0000256" key="2">
    <source>
        <dbReference type="ARBA" id="ARBA00004997"/>
    </source>
</evidence>
<comment type="catalytic activity">
    <reaction evidence="13">
        <text>pyruvate + ATP = phosphoenolpyruvate + ADP + H(+)</text>
        <dbReference type="Rhea" id="RHEA:18157"/>
        <dbReference type="ChEBI" id="CHEBI:15361"/>
        <dbReference type="ChEBI" id="CHEBI:15378"/>
        <dbReference type="ChEBI" id="CHEBI:30616"/>
        <dbReference type="ChEBI" id="CHEBI:58702"/>
        <dbReference type="ChEBI" id="CHEBI:456216"/>
        <dbReference type="EC" id="2.7.1.40"/>
    </reaction>
</comment>
<evidence type="ECO:0000256" key="7">
    <source>
        <dbReference type="ARBA" id="ARBA00022741"/>
    </source>
</evidence>
<dbReference type="GO" id="GO:0000287">
    <property type="term" value="F:magnesium ion binding"/>
    <property type="evidence" value="ECO:0007669"/>
    <property type="project" value="InterPro"/>
</dbReference>